<organism evidence="1 2">
    <name type="scientific">Allocatelliglobosispora scoriae</name>
    <dbReference type="NCBI Taxonomy" id="643052"/>
    <lineage>
        <taxon>Bacteria</taxon>
        <taxon>Bacillati</taxon>
        <taxon>Actinomycetota</taxon>
        <taxon>Actinomycetes</taxon>
        <taxon>Micromonosporales</taxon>
        <taxon>Micromonosporaceae</taxon>
        <taxon>Allocatelliglobosispora</taxon>
    </lineage>
</organism>
<evidence type="ECO:0000313" key="2">
    <source>
        <dbReference type="Proteomes" id="UP000587527"/>
    </source>
</evidence>
<comment type="caution">
    <text evidence="1">The sequence shown here is derived from an EMBL/GenBank/DDBJ whole genome shotgun (WGS) entry which is preliminary data.</text>
</comment>
<accession>A0A841BHX7</accession>
<name>A0A841BHX7_9ACTN</name>
<proteinExistence type="predicted"/>
<reference evidence="1 2" key="1">
    <citation type="submission" date="2020-08" db="EMBL/GenBank/DDBJ databases">
        <title>Sequencing the genomes of 1000 actinobacteria strains.</title>
        <authorList>
            <person name="Klenk H.-P."/>
        </authorList>
    </citation>
    <scope>NUCLEOTIDE SEQUENCE [LARGE SCALE GENOMIC DNA]</scope>
    <source>
        <strain evidence="1 2">DSM 45362</strain>
    </source>
</reference>
<gene>
    <name evidence="1" type="ORF">F4553_000604</name>
</gene>
<protein>
    <submittedName>
        <fullName evidence="1">Uncharacterized protein</fullName>
    </submittedName>
</protein>
<dbReference type="EMBL" id="JACHMN010000001">
    <property type="protein sequence ID" value="MBB5867225.1"/>
    <property type="molecule type" value="Genomic_DNA"/>
</dbReference>
<dbReference type="AlphaFoldDB" id="A0A841BHX7"/>
<dbReference type="Proteomes" id="UP000587527">
    <property type="component" value="Unassembled WGS sequence"/>
</dbReference>
<sequence length="51" mass="5665">MLHDRRRSADPVARTSYGYAYDGIGRCQFTVITTLLEWVAPALSVSVIHAV</sequence>
<keyword evidence="2" id="KW-1185">Reference proteome</keyword>
<evidence type="ECO:0000313" key="1">
    <source>
        <dbReference type="EMBL" id="MBB5867225.1"/>
    </source>
</evidence>